<gene>
    <name evidence="1" type="ORF">E5L68_014310</name>
</gene>
<accession>A0ABW9JLN5</accession>
<reference evidence="1 2" key="1">
    <citation type="submission" date="2024-12" db="EMBL/GenBank/DDBJ databases">
        <authorList>
            <person name="Hu S."/>
        </authorList>
    </citation>
    <scope>NUCLEOTIDE SEQUENCE [LARGE SCALE GENOMIC DNA]</scope>
    <source>
        <strain evidence="1 2">P-25</strain>
    </source>
</reference>
<dbReference type="InterPro" id="IPR011990">
    <property type="entry name" value="TPR-like_helical_dom_sf"/>
</dbReference>
<evidence type="ECO:0000313" key="1">
    <source>
        <dbReference type="EMBL" id="MFN0292574.1"/>
    </source>
</evidence>
<comment type="caution">
    <text evidence="1">The sequence shown here is derived from an EMBL/GenBank/DDBJ whole genome shotgun (WGS) entry which is preliminary data.</text>
</comment>
<evidence type="ECO:0000313" key="2">
    <source>
        <dbReference type="Proteomes" id="UP001517367"/>
    </source>
</evidence>
<dbReference type="RefSeq" id="WP_138731152.1">
    <property type="nucleotide sequence ID" value="NZ_SRMP02000027.1"/>
</dbReference>
<evidence type="ECO:0008006" key="3">
    <source>
        <dbReference type="Google" id="ProtNLM"/>
    </source>
</evidence>
<organism evidence="1 2">
    <name type="scientific">Pedobacter helvus</name>
    <dbReference type="NCBI Taxonomy" id="2563444"/>
    <lineage>
        <taxon>Bacteria</taxon>
        <taxon>Pseudomonadati</taxon>
        <taxon>Bacteroidota</taxon>
        <taxon>Sphingobacteriia</taxon>
        <taxon>Sphingobacteriales</taxon>
        <taxon>Sphingobacteriaceae</taxon>
        <taxon>Pedobacter</taxon>
    </lineage>
</organism>
<keyword evidence="2" id="KW-1185">Reference proteome</keyword>
<dbReference type="EMBL" id="SRMP02000027">
    <property type="protein sequence ID" value="MFN0292574.1"/>
    <property type="molecule type" value="Genomic_DNA"/>
</dbReference>
<protein>
    <recommendedName>
        <fullName evidence="3">MalT-like TPR region domain-containing protein</fullName>
    </recommendedName>
</protein>
<name>A0ABW9JLN5_9SPHI</name>
<dbReference type="Proteomes" id="UP001517367">
    <property type="component" value="Unassembled WGS sequence"/>
</dbReference>
<sequence>MFIEKTNSSLVINENTLFADGVIYINKEQWLLAYSAFAYLCKSNKEKPIALLYNMALCHQAAQEYAEAIALLNAAKMQLKSTAVLSHQTAVLPINLLTDEYHSAHYRLALNETAVVLNANMVKLRIQRLLLDLHILLENWQEAVRISALPDMDKCKNVQEALTMIKSTTTT</sequence>
<proteinExistence type="predicted"/>
<dbReference type="SUPFAM" id="SSF48452">
    <property type="entry name" value="TPR-like"/>
    <property type="match status" value="1"/>
</dbReference>